<keyword evidence="2" id="KW-0456">Lyase</keyword>
<evidence type="ECO:0000256" key="2">
    <source>
        <dbReference type="ARBA" id="ARBA00023239"/>
    </source>
</evidence>
<dbReference type="SUPFAM" id="SSF52096">
    <property type="entry name" value="ClpP/crotonase"/>
    <property type="match status" value="1"/>
</dbReference>
<dbReference type="PROSITE" id="PS00166">
    <property type="entry name" value="ENOYL_COA_HYDRATASE"/>
    <property type="match status" value="1"/>
</dbReference>
<dbReference type="FunFam" id="3.90.226.10:FF:000009">
    <property type="entry name" value="Carnitinyl-CoA dehydratase"/>
    <property type="match status" value="1"/>
</dbReference>
<dbReference type="InterPro" id="IPR018376">
    <property type="entry name" value="Enoyl-CoA_hyd/isom_CS"/>
</dbReference>
<accession>A0A9D7ST14</accession>
<dbReference type="Gene3D" id="3.90.226.10">
    <property type="entry name" value="2-enoyl-CoA Hydratase, Chain A, domain 1"/>
    <property type="match status" value="1"/>
</dbReference>
<dbReference type="PANTHER" id="PTHR11941:SF54">
    <property type="entry name" value="ENOYL-COA HYDRATASE, MITOCHONDRIAL"/>
    <property type="match status" value="1"/>
</dbReference>
<comment type="similarity">
    <text evidence="1 3">Belongs to the enoyl-CoA hydratase/isomerase family.</text>
</comment>
<comment type="caution">
    <text evidence="4">The sequence shown here is derived from an EMBL/GenBank/DDBJ whole genome shotgun (WGS) entry which is preliminary data.</text>
</comment>
<dbReference type="Proteomes" id="UP000808337">
    <property type="component" value="Unassembled WGS sequence"/>
</dbReference>
<organism evidence="4 5">
    <name type="scientific">Candidatus Opimibacter skivensis</name>
    <dbReference type="NCBI Taxonomy" id="2982028"/>
    <lineage>
        <taxon>Bacteria</taxon>
        <taxon>Pseudomonadati</taxon>
        <taxon>Bacteroidota</taxon>
        <taxon>Saprospiria</taxon>
        <taxon>Saprospirales</taxon>
        <taxon>Saprospiraceae</taxon>
        <taxon>Candidatus Opimibacter</taxon>
    </lineage>
</organism>
<protein>
    <submittedName>
        <fullName evidence="4">Enoyl-CoA hydratase/isomerase family protein</fullName>
    </submittedName>
</protein>
<evidence type="ECO:0000313" key="5">
    <source>
        <dbReference type="Proteomes" id="UP000808337"/>
    </source>
</evidence>
<evidence type="ECO:0000256" key="1">
    <source>
        <dbReference type="ARBA" id="ARBA00005254"/>
    </source>
</evidence>
<dbReference type="EMBL" id="JADKGY010000001">
    <property type="protein sequence ID" value="MBK9981230.1"/>
    <property type="molecule type" value="Genomic_DNA"/>
</dbReference>
<dbReference type="InterPro" id="IPR001753">
    <property type="entry name" value="Enoyl-CoA_hydra/iso"/>
</dbReference>
<name>A0A9D7ST14_9BACT</name>
<sequence>MKQFQTLLPEMRGEVLILNLNRPDALNALNSTMFDELDSFFSSEYKEYDANCIIITGKGEKAFAAGADIKELHGLSSAQAESLSRKGQIIFSKIEEFHLPIIGAINGFALGGGCELAMACHIRIASSKAKFGQPEVGLGIIPGYGGTQRLIQLIGKGKATELLLTGDLINAEEAHRLGLVNYVTEPEQLMDRAMEIAAKMQTRGPLALSGVIRSVNQYFSSAHEGYLFEAKTFGEVASTEDFAEGTKAFIEKRKPVFQGK</sequence>
<dbReference type="InterPro" id="IPR029045">
    <property type="entry name" value="ClpP/crotonase-like_dom_sf"/>
</dbReference>
<gene>
    <name evidence="4" type="ORF">IPP15_02190</name>
</gene>
<dbReference type="InterPro" id="IPR014748">
    <property type="entry name" value="Enoyl-CoA_hydra_C"/>
</dbReference>
<evidence type="ECO:0000256" key="3">
    <source>
        <dbReference type="RuleBase" id="RU003707"/>
    </source>
</evidence>
<proteinExistence type="inferred from homology"/>
<dbReference type="Pfam" id="PF00378">
    <property type="entry name" value="ECH_1"/>
    <property type="match status" value="1"/>
</dbReference>
<dbReference type="PANTHER" id="PTHR11941">
    <property type="entry name" value="ENOYL-COA HYDRATASE-RELATED"/>
    <property type="match status" value="1"/>
</dbReference>
<reference evidence="4 5" key="1">
    <citation type="submission" date="2020-10" db="EMBL/GenBank/DDBJ databases">
        <title>Connecting structure to function with the recovery of over 1000 high-quality activated sludge metagenome-assembled genomes encoding full-length rRNA genes using long-read sequencing.</title>
        <authorList>
            <person name="Singleton C.M."/>
            <person name="Petriglieri F."/>
            <person name="Kristensen J.M."/>
            <person name="Kirkegaard R.H."/>
            <person name="Michaelsen T.Y."/>
            <person name="Andersen M.H."/>
            <person name="Karst S.M."/>
            <person name="Dueholm M.S."/>
            <person name="Nielsen P.H."/>
            <person name="Albertsen M."/>
        </authorList>
    </citation>
    <scope>NUCLEOTIDE SEQUENCE [LARGE SCALE GENOMIC DNA]</scope>
    <source>
        <strain evidence="4">Ribe_18-Q3-R11-54_MAXAC.273</strain>
    </source>
</reference>
<dbReference type="GO" id="GO:0016829">
    <property type="term" value="F:lyase activity"/>
    <property type="evidence" value="ECO:0007669"/>
    <property type="project" value="UniProtKB-KW"/>
</dbReference>
<dbReference type="AlphaFoldDB" id="A0A9D7ST14"/>
<dbReference type="CDD" id="cd06558">
    <property type="entry name" value="crotonase-like"/>
    <property type="match status" value="1"/>
</dbReference>
<evidence type="ECO:0000313" key="4">
    <source>
        <dbReference type="EMBL" id="MBK9981230.1"/>
    </source>
</evidence>
<dbReference type="Gene3D" id="1.10.12.10">
    <property type="entry name" value="Lyase 2-enoyl-coa Hydratase, Chain A, domain 2"/>
    <property type="match status" value="1"/>
</dbReference>
<dbReference type="GO" id="GO:0006635">
    <property type="term" value="P:fatty acid beta-oxidation"/>
    <property type="evidence" value="ECO:0007669"/>
    <property type="project" value="TreeGrafter"/>
</dbReference>